<keyword evidence="5" id="KW-1185">Reference proteome</keyword>
<dbReference type="Gene3D" id="3.30.460.10">
    <property type="entry name" value="Beta Polymerase, domain 2"/>
    <property type="match status" value="1"/>
</dbReference>
<dbReference type="PANTHER" id="PTHR21043:SF0">
    <property type="entry name" value="MITOCHONDRIAL ASSEMBLY OF RIBOSOMAL LARGE SUBUNIT PROTEIN 1"/>
    <property type="match status" value="1"/>
</dbReference>
<proteinExistence type="inferred from homology"/>
<dbReference type="EMBL" id="KB870806">
    <property type="protein sequence ID" value="EOA35764.1"/>
    <property type="molecule type" value="Genomic_DNA"/>
</dbReference>
<dbReference type="KEGG" id="crb:17896405"/>
<dbReference type="PANTHER" id="PTHR21043">
    <property type="entry name" value="IOJAP SUPERFAMILY ORTHOLOG"/>
    <property type="match status" value="1"/>
</dbReference>
<dbReference type="Pfam" id="PF02410">
    <property type="entry name" value="RsfS"/>
    <property type="match status" value="1"/>
</dbReference>
<evidence type="ECO:0000256" key="1">
    <source>
        <dbReference type="ARBA" id="ARBA00004173"/>
    </source>
</evidence>
<comment type="subcellular location">
    <subcellularLocation>
        <location evidence="1">Mitochondrion</location>
    </subcellularLocation>
</comment>
<evidence type="ECO:0000313" key="5">
    <source>
        <dbReference type="Proteomes" id="UP000029121"/>
    </source>
</evidence>
<gene>
    <name evidence="4" type="ORF">CARUB_v10020997mg</name>
</gene>
<comment type="similarity">
    <text evidence="2">Belongs to the Iojap/RsfS family.</text>
</comment>
<dbReference type="InterPro" id="IPR043519">
    <property type="entry name" value="NT_sf"/>
</dbReference>
<evidence type="ECO:0000313" key="4">
    <source>
        <dbReference type="EMBL" id="EOA35764.1"/>
    </source>
</evidence>
<dbReference type="GO" id="GO:0005739">
    <property type="term" value="C:mitochondrion"/>
    <property type="evidence" value="ECO:0007669"/>
    <property type="project" value="UniProtKB-SubCell"/>
</dbReference>
<dbReference type="HAMAP" id="MF_01477">
    <property type="entry name" value="Iojap_RsfS"/>
    <property type="match status" value="1"/>
</dbReference>
<dbReference type="NCBIfam" id="TIGR00090">
    <property type="entry name" value="rsfS_iojap_ybeB"/>
    <property type="match status" value="1"/>
</dbReference>
<dbReference type="OrthoDB" id="21330at2759"/>
<protein>
    <recommendedName>
        <fullName evidence="6">Protein Iojap-related, mitochondrial</fullName>
    </recommendedName>
</protein>
<dbReference type="GO" id="GO:0017148">
    <property type="term" value="P:negative regulation of translation"/>
    <property type="evidence" value="ECO:0007669"/>
    <property type="project" value="TreeGrafter"/>
</dbReference>
<sequence length="188" mass="21209">MLTALRSRTSSLLRDQSWKLSLSDPNRIFTSSPFFSSTAGAYDVSEVLTLPEVEKILADVKADNVTVIPTHNHCFWADNMVVATGRSDWHLRNIAQALVYRTKQKQKGAKHIMLPSVQGYNSKWIVIDYGKFVVHALDEKARGYFNLESLWTAETSATDSSDHQDLQNAFVKVRPKNNSKRKPAKVSL</sequence>
<dbReference type="InterPro" id="IPR004394">
    <property type="entry name" value="Iojap/RsfS/C7orf30"/>
</dbReference>
<dbReference type="AlphaFoldDB" id="R0I0P6"/>
<evidence type="ECO:0008006" key="6">
    <source>
        <dbReference type="Google" id="ProtNLM"/>
    </source>
</evidence>
<dbReference type="Proteomes" id="UP000029121">
    <property type="component" value="Unassembled WGS sequence"/>
</dbReference>
<accession>R0I0P6</accession>
<dbReference type="STRING" id="81985.R0I0P6"/>
<dbReference type="GO" id="GO:0043023">
    <property type="term" value="F:ribosomal large subunit binding"/>
    <property type="evidence" value="ECO:0007669"/>
    <property type="project" value="TreeGrafter"/>
</dbReference>
<organism evidence="4 5">
    <name type="scientific">Capsella rubella</name>
    <dbReference type="NCBI Taxonomy" id="81985"/>
    <lineage>
        <taxon>Eukaryota</taxon>
        <taxon>Viridiplantae</taxon>
        <taxon>Streptophyta</taxon>
        <taxon>Embryophyta</taxon>
        <taxon>Tracheophyta</taxon>
        <taxon>Spermatophyta</taxon>
        <taxon>Magnoliopsida</taxon>
        <taxon>eudicotyledons</taxon>
        <taxon>Gunneridae</taxon>
        <taxon>Pentapetalae</taxon>
        <taxon>rosids</taxon>
        <taxon>malvids</taxon>
        <taxon>Brassicales</taxon>
        <taxon>Brassicaceae</taxon>
        <taxon>Camelineae</taxon>
        <taxon>Capsella</taxon>
    </lineage>
</organism>
<name>R0I0P6_9BRAS</name>
<dbReference type="SUPFAM" id="SSF81301">
    <property type="entry name" value="Nucleotidyltransferase"/>
    <property type="match status" value="1"/>
</dbReference>
<evidence type="ECO:0000256" key="2">
    <source>
        <dbReference type="ARBA" id="ARBA00010574"/>
    </source>
</evidence>
<keyword evidence="3" id="KW-0496">Mitochondrion</keyword>
<dbReference type="eggNOG" id="KOG3212">
    <property type="taxonomic scope" value="Eukaryota"/>
</dbReference>
<dbReference type="GO" id="GO:0090071">
    <property type="term" value="P:negative regulation of ribosome biogenesis"/>
    <property type="evidence" value="ECO:0007669"/>
    <property type="project" value="TreeGrafter"/>
</dbReference>
<reference evidence="5" key="1">
    <citation type="journal article" date="2013" name="Nat. Genet.">
        <title>The Capsella rubella genome and the genomic consequences of rapid mating system evolution.</title>
        <authorList>
            <person name="Slotte T."/>
            <person name="Hazzouri K.M."/>
            <person name="Agren J.A."/>
            <person name="Koenig D."/>
            <person name="Maumus F."/>
            <person name="Guo Y.L."/>
            <person name="Steige K."/>
            <person name="Platts A.E."/>
            <person name="Escobar J.S."/>
            <person name="Newman L.K."/>
            <person name="Wang W."/>
            <person name="Mandakova T."/>
            <person name="Vello E."/>
            <person name="Smith L.M."/>
            <person name="Henz S.R."/>
            <person name="Steffen J."/>
            <person name="Takuno S."/>
            <person name="Brandvain Y."/>
            <person name="Coop G."/>
            <person name="Andolfatto P."/>
            <person name="Hu T.T."/>
            <person name="Blanchette M."/>
            <person name="Clark R.M."/>
            <person name="Quesneville H."/>
            <person name="Nordborg M."/>
            <person name="Gaut B.S."/>
            <person name="Lysak M.A."/>
            <person name="Jenkins J."/>
            <person name="Grimwood J."/>
            <person name="Chapman J."/>
            <person name="Prochnik S."/>
            <person name="Shu S."/>
            <person name="Rokhsar D."/>
            <person name="Schmutz J."/>
            <person name="Weigel D."/>
            <person name="Wright S.I."/>
        </authorList>
    </citation>
    <scope>NUCLEOTIDE SEQUENCE [LARGE SCALE GENOMIC DNA]</scope>
    <source>
        <strain evidence="5">cv. Monte Gargano</strain>
    </source>
</reference>
<dbReference type="FunFam" id="3.30.460.10:FF:000018">
    <property type="entry name" value="Mitochondrial assembly of ribosomal large subunit 1"/>
    <property type="match status" value="1"/>
</dbReference>
<evidence type="ECO:0000256" key="3">
    <source>
        <dbReference type="ARBA" id="ARBA00023128"/>
    </source>
</evidence>